<sequence length="10" mass="1285">MMILMLYALW</sequence>
<protein>
    <submittedName>
        <fullName evidence="1">Uncharacterized protein</fullName>
    </submittedName>
</protein>
<organism evidence="1">
    <name type="scientific">Arundo donax</name>
    <name type="common">Giant reed</name>
    <name type="synonym">Donax arundinaceus</name>
    <dbReference type="NCBI Taxonomy" id="35708"/>
    <lineage>
        <taxon>Eukaryota</taxon>
        <taxon>Viridiplantae</taxon>
        <taxon>Streptophyta</taxon>
        <taxon>Embryophyta</taxon>
        <taxon>Tracheophyta</taxon>
        <taxon>Spermatophyta</taxon>
        <taxon>Magnoliopsida</taxon>
        <taxon>Liliopsida</taxon>
        <taxon>Poales</taxon>
        <taxon>Poaceae</taxon>
        <taxon>PACMAD clade</taxon>
        <taxon>Arundinoideae</taxon>
        <taxon>Arundineae</taxon>
        <taxon>Arundo</taxon>
    </lineage>
</organism>
<proteinExistence type="predicted"/>
<evidence type="ECO:0000313" key="1">
    <source>
        <dbReference type="EMBL" id="JAE16535.1"/>
    </source>
</evidence>
<reference evidence="1" key="1">
    <citation type="submission" date="2014-09" db="EMBL/GenBank/DDBJ databases">
        <authorList>
            <person name="Magalhaes I.L.F."/>
            <person name="Oliveira U."/>
            <person name="Santos F.R."/>
            <person name="Vidigal T.H.D.A."/>
            <person name="Brescovit A.D."/>
            <person name="Santos A.J."/>
        </authorList>
    </citation>
    <scope>NUCLEOTIDE SEQUENCE</scope>
    <source>
        <tissue evidence="1">Shoot tissue taken approximately 20 cm above the soil surface</tissue>
    </source>
</reference>
<reference evidence="1" key="2">
    <citation type="journal article" date="2015" name="Data Brief">
        <title>Shoot transcriptome of the giant reed, Arundo donax.</title>
        <authorList>
            <person name="Barrero R.A."/>
            <person name="Guerrero F.D."/>
            <person name="Moolhuijzen P."/>
            <person name="Goolsby J.A."/>
            <person name="Tidwell J."/>
            <person name="Bellgard S.E."/>
            <person name="Bellgard M.I."/>
        </authorList>
    </citation>
    <scope>NUCLEOTIDE SEQUENCE</scope>
    <source>
        <tissue evidence="1">Shoot tissue taken approximately 20 cm above the soil surface</tissue>
    </source>
</reference>
<dbReference type="EMBL" id="GBRH01181361">
    <property type="protein sequence ID" value="JAE16535.1"/>
    <property type="molecule type" value="Transcribed_RNA"/>
</dbReference>
<accession>A0A0A9FUM0</accession>
<name>A0A0A9FUM0_ARUDO</name>